<sequence>MMRATVRVPASVANLGPGFDMLALALQVQNEVVATATEEGTIAIEVDDVGDVPELLDPDYNLVARAYNEACTRLDIPEAQRGVRLHCANAIPVAAGMGSSAAATLSGVLVAVALHRAAWDERDILGCAAGFEGHLDNLAAALLGGLVICAPGASVQRIDAPDEMHAVIFTPDERLTTREAREVVPREFSREDAIFNAARCALLVRAVTLRDYAALREAMDDRWHQPHRAALLPATGVLIEAAYDAGADGACLAGAGPSVLALCSRDPQPVSAAMEATAELLTMPGTALTVRPRNFGARVEVRA</sequence>
<evidence type="ECO:0000256" key="13">
    <source>
        <dbReference type="HAMAP-Rule" id="MF_00384"/>
    </source>
</evidence>
<evidence type="ECO:0000256" key="8">
    <source>
        <dbReference type="ARBA" id="ARBA00022741"/>
    </source>
</evidence>
<organism evidence="16 17">
    <name type="scientific">Candidatus Aeolococcus gillhamiae</name>
    <dbReference type="NCBI Taxonomy" id="3127015"/>
    <lineage>
        <taxon>Bacteria</taxon>
        <taxon>Bacillati</taxon>
        <taxon>Candidatus Dormiibacterota</taxon>
        <taxon>Candidatus Dormibacteria</taxon>
        <taxon>Candidatus Aeolococcales</taxon>
        <taxon>Candidatus Aeolococcaceae</taxon>
        <taxon>Candidatus Aeolococcus</taxon>
    </lineage>
</organism>
<dbReference type="GO" id="GO:0009088">
    <property type="term" value="P:threonine biosynthetic process"/>
    <property type="evidence" value="ECO:0007669"/>
    <property type="project" value="UniProtKB-UniRule"/>
</dbReference>
<reference evidence="16 17" key="1">
    <citation type="journal article" date="2017" name="Nature">
        <title>Atmospheric trace gases support primary production in Antarctic desert surface soil.</title>
        <authorList>
            <person name="Ji M."/>
            <person name="Greening C."/>
            <person name="Vanwonterghem I."/>
            <person name="Carere C.R."/>
            <person name="Bay S.K."/>
            <person name="Steen J.A."/>
            <person name="Montgomery K."/>
            <person name="Lines T."/>
            <person name="Beardall J."/>
            <person name="van Dorst J."/>
            <person name="Snape I."/>
            <person name="Stott M.B."/>
            <person name="Hugenholtz P."/>
            <person name="Ferrari B.C."/>
        </authorList>
    </citation>
    <scope>NUCLEOTIDE SEQUENCE [LARGE SCALE GENOMIC DNA]</scope>
    <source>
        <strain evidence="16">RRmetagenome_bin12</strain>
    </source>
</reference>
<dbReference type="InterPro" id="IPR013750">
    <property type="entry name" value="GHMP_kinase_C_dom"/>
</dbReference>
<proteinExistence type="inferred from homology"/>
<evidence type="ECO:0000256" key="10">
    <source>
        <dbReference type="ARBA" id="ARBA00022840"/>
    </source>
</evidence>
<dbReference type="UniPathway" id="UPA00050">
    <property type="reaction ID" value="UER00064"/>
</dbReference>
<comment type="catalytic activity">
    <reaction evidence="11 13">
        <text>L-homoserine + ATP = O-phospho-L-homoserine + ADP + H(+)</text>
        <dbReference type="Rhea" id="RHEA:13985"/>
        <dbReference type="ChEBI" id="CHEBI:15378"/>
        <dbReference type="ChEBI" id="CHEBI:30616"/>
        <dbReference type="ChEBI" id="CHEBI:57476"/>
        <dbReference type="ChEBI" id="CHEBI:57590"/>
        <dbReference type="ChEBI" id="CHEBI:456216"/>
        <dbReference type="EC" id="2.7.1.39"/>
    </reaction>
</comment>
<protein>
    <recommendedName>
        <fullName evidence="4 13">Homoserine kinase</fullName>
        <shortName evidence="13">HK</shortName>
        <shortName evidence="13">HSK</shortName>
        <ecNumber evidence="3 13">2.7.1.39</ecNumber>
    </recommendedName>
</protein>
<dbReference type="SUPFAM" id="SSF54211">
    <property type="entry name" value="Ribosomal protein S5 domain 2-like"/>
    <property type="match status" value="1"/>
</dbReference>
<dbReference type="SUPFAM" id="SSF55060">
    <property type="entry name" value="GHMP Kinase, C-terminal domain"/>
    <property type="match status" value="1"/>
</dbReference>
<dbReference type="GO" id="GO:0005524">
    <property type="term" value="F:ATP binding"/>
    <property type="evidence" value="ECO:0007669"/>
    <property type="project" value="UniProtKB-UniRule"/>
</dbReference>
<feature type="binding site" evidence="13">
    <location>
        <begin position="92"/>
        <end position="102"/>
    </location>
    <ligand>
        <name>ATP</name>
        <dbReference type="ChEBI" id="CHEBI:30616"/>
    </ligand>
</feature>
<keyword evidence="10 13" id="KW-0067">ATP-binding</keyword>
<evidence type="ECO:0000313" key="17">
    <source>
        <dbReference type="Proteomes" id="UP000248724"/>
    </source>
</evidence>
<comment type="caution">
    <text evidence="16">The sequence shown here is derived from an EMBL/GenBank/DDBJ whole genome shotgun (WGS) entry which is preliminary data.</text>
</comment>
<evidence type="ECO:0000313" key="16">
    <source>
        <dbReference type="EMBL" id="PZR81593.1"/>
    </source>
</evidence>
<keyword evidence="13" id="KW-0963">Cytoplasm</keyword>
<evidence type="ECO:0000256" key="3">
    <source>
        <dbReference type="ARBA" id="ARBA00012078"/>
    </source>
</evidence>
<feature type="domain" description="GHMP kinase C-terminal" evidence="15">
    <location>
        <begin position="205"/>
        <end position="274"/>
    </location>
</feature>
<dbReference type="AlphaFoldDB" id="A0A2W5Z8I1"/>
<dbReference type="Gene3D" id="3.30.70.890">
    <property type="entry name" value="GHMP kinase, C-terminal domain"/>
    <property type="match status" value="1"/>
</dbReference>
<dbReference type="PIRSF" id="PIRSF000676">
    <property type="entry name" value="Homoser_kin"/>
    <property type="match status" value="1"/>
</dbReference>
<evidence type="ECO:0000259" key="14">
    <source>
        <dbReference type="Pfam" id="PF00288"/>
    </source>
</evidence>
<dbReference type="GO" id="GO:0004413">
    <property type="term" value="F:homoserine kinase activity"/>
    <property type="evidence" value="ECO:0007669"/>
    <property type="project" value="UniProtKB-UniRule"/>
</dbReference>
<dbReference type="InterPro" id="IPR006203">
    <property type="entry name" value="GHMP_knse_ATP-bd_CS"/>
</dbReference>
<keyword evidence="8 13" id="KW-0547">Nucleotide-binding</keyword>
<dbReference type="InterPro" id="IPR000870">
    <property type="entry name" value="Homoserine_kinase"/>
</dbReference>
<gene>
    <name evidence="13 16" type="primary">thrB</name>
    <name evidence="16" type="ORF">DLM65_05575</name>
</gene>
<dbReference type="PROSITE" id="PS00627">
    <property type="entry name" value="GHMP_KINASES_ATP"/>
    <property type="match status" value="1"/>
</dbReference>
<dbReference type="HAMAP" id="MF_00384">
    <property type="entry name" value="Homoser_kinase"/>
    <property type="match status" value="1"/>
</dbReference>
<dbReference type="Gene3D" id="3.30.230.10">
    <property type="match status" value="1"/>
</dbReference>
<dbReference type="EMBL" id="QHBU01000104">
    <property type="protein sequence ID" value="PZR81593.1"/>
    <property type="molecule type" value="Genomic_DNA"/>
</dbReference>
<keyword evidence="9 13" id="KW-0418">Kinase</keyword>
<accession>A0A2W5Z8I1</accession>
<evidence type="ECO:0000259" key="15">
    <source>
        <dbReference type="Pfam" id="PF08544"/>
    </source>
</evidence>
<dbReference type="InterPro" id="IPR020568">
    <property type="entry name" value="Ribosomal_Su5_D2-typ_SF"/>
</dbReference>
<dbReference type="NCBIfam" id="TIGR00191">
    <property type="entry name" value="thrB"/>
    <property type="match status" value="1"/>
</dbReference>
<dbReference type="Pfam" id="PF00288">
    <property type="entry name" value="GHMP_kinases_N"/>
    <property type="match status" value="1"/>
</dbReference>
<evidence type="ECO:0000256" key="7">
    <source>
        <dbReference type="ARBA" id="ARBA00022697"/>
    </source>
</evidence>
<keyword evidence="6 13" id="KW-0808">Transferase</keyword>
<dbReference type="InterPro" id="IPR006204">
    <property type="entry name" value="GHMP_kinase_N_dom"/>
</dbReference>
<dbReference type="Proteomes" id="UP000248724">
    <property type="component" value="Unassembled WGS sequence"/>
</dbReference>
<dbReference type="InterPro" id="IPR014721">
    <property type="entry name" value="Ribsml_uS5_D2-typ_fold_subgr"/>
</dbReference>
<dbReference type="EC" id="2.7.1.39" evidence="3 13"/>
<dbReference type="InterPro" id="IPR036554">
    <property type="entry name" value="GHMP_kinase_C_sf"/>
</dbReference>
<feature type="domain" description="GHMP kinase N-terminal" evidence="14">
    <location>
        <begin position="61"/>
        <end position="145"/>
    </location>
</feature>
<dbReference type="GO" id="GO:0005737">
    <property type="term" value="C:cytoplasm"/>
    <property type="evidence" value="ECO:0007669"/>
    <property type="project" value="UniProtKB-SubCell"/>
</dbReference>
<evidence type="ECO:0000256" key="9">
    <source>
        <dbReference type="ARBA" id="ARBA00022777"/>
    </source>
</evidence>
<dbReference type="PRINTS" id="PR00958">
    <property type="entry name" value="HOMSERKINASE"/>
</dbReference>
<evidence type="ECO:0000256" key="2">
    <source>
        <dbReference type="ARBA" id="ARBA00007370"/>
    </source>
</evidence>
<dbReference type="PANTHER" id="PTHR20861">
    <property type="entry name" value="HOMOSERINE/4-DIPHOSPHOCYTIDYL-2-C-METHYL-D-ERYTHRITOL KINASE"/>
    <property type="match status" value="1"/>
</dbReference>
<dbReference type="PANTHER" id="PTHR20861:SF1">
    <property type="entry name" value="HOMOSERINE KINASE"/>
    <property type="match status" value="1"/>
</dbReference>
<evidence type="ECO:0000256" key="1">
    <source>
        <dbReference type="ARBA" id="ARBA00005015"/>
    </source>
</evidence>
<evidence type="ECO:0000256" key="12">
    <source>
        <dbReference type="ARBA" id="ARBA00049954"/>
    </source>
</evidence>
<evidence type="ECO:0000256" key="5">
    <source>
        <dbReference type="ARBA" id="ARBA00022605"/>
    </source>
</evidence>
<comment type="function">
    <text evidence="12 13">Catalyzes the ATP-dependent phosphorylation of L-homoserine to L-homoserine phosphate.</text>
</comment>
<dbReference type="Pfam" id="PF08544">
    <property type="entry name" value="GHMP_kinases_C"/>
    <property type="match status" value="1"/>
</dbReference>
<comment type="pathway">
    <text evidence="1 13">Amino-acid biosynthesis; L-threonine biosynthesis; L-threonine from L-aspartate: step 4/5.</text>
</comment>
<keyword evidence="5 13" id="KW-0028">Amino-acid biosynthesis</keyword>
<evidence type="ECO:0000256" key="11">
    <source>
        <dbReference type="ARBA" id="ARBA00049375"/>
    </source>
</evidence>
<evidence type="ECO:0000256" key="6">
    <source>
        <dbReference type="ARBA" id="ARBA00022679"/>
    </source>
</evidence>
<comment type="similarity">
    <text evidence="2 13">Belongs to the GHMP kinase family. Homoserine kinase subfamily.</text>
</comment>
<comment type="subcellular location">
    <subcellularLocation>
        <location evidence="13">Cytoplasm</location>
    </subcellularLocation>
</comment>
<keyword evidence="7 13" id="KW-0791">Threonine biosynthesis</keyword>
<evidence type="ECO:0000256" key="4">
    <source>
        <dbReference type="ARBA" id="ARBA00017858"/>
    </source>
</evidence>
<name>A0A2W5Z8I1_9BACT</name>